<sequence>MAPVMWAIRWQEEEAMRRGACRGQWHGGGGEEVGIQDQQATSIRGSAEAAMETSYATGLDVPIASNPGVSEHEAAHPPLANEKERRKSQSGRTLELAVGGGAQASGKRPRDRRSIASPTSSRLVGASHRRGASPPSRWHLQAPRRVALSPRHRISPTMAVSTAAPSPSTASPPPPVVPSSPPPRCRRHLCTLLLPLSIFLTLC</sequence>
<reference evidence="2 3" key="3">
    <citation type="journal article" date="2013" name="Rice">
        <title>Improvement of the Oryza sativa Nipponbare reference genome using next generation sequence and optical map data.</title>
        <authorList>
            <person name="Kawahara Y."/>
            <person name="de la Bastide M."/>
            <person name="Hamilton J.P."/>
            <person name="Kanamori H."/>
            <person name="McCombie W.R."/>
            <person name="Ouyang S."/>
            <person name="Schwartz D.C."/>
            <person name="Tanaka T."/>
            <person name="Wu J."/>
            <person name="Zhou S."/>
            <person name="Childs K.L."/>
            <person name="Davidson R.M."/>
            <person name="Lin H."/>
            <person name="Quesada-Ocampo L."/>
            <person name="Vaillancourt B."/>
            <person name="Sakai H."/>
            <person name="Lee S.S."/>
            <person name="Kim J."/>
            <person name="Numa H."/>
            <person name="Itoh T."/>
            <person name="Buell C.R."/>
            <person name="Matsumoto T."/>
        </authorList>
    </citation>
    <scope>NUCLEOTIDE SEQUENCE [LARGE SCALE GENOMIC DNA]</scope>
    <source>
        <strain evidence="3">cv. Nipponbare</strain>
    </source>
</reference>
<dbReference type="AlphaFoldDB" id="A0A0P0VPS1"/>
<dbReference type="InParanoid" id="A0A0P0VPS1"/>
<dbReference type="EMBL" id="AP014958">
    <property type="protein sequence ID" value="BAS80904.1"/>
    <property type="molecule type" value="Genomic_DNA"/>
</dbReference>
<feature type="compositionally biased region" description="Pro residues" evidence="1">
    <location>
        <begin position="170"/>
        <end position="183"/>
    </location>
</feature>
<evidence type="ECO:0000256" key="1">
    <source>
        <dbReference type="SAM" id="MobiDB-lite"/>
    </source>
</evidence>
<reference evidence="3" key="1">
    <citation type="journal article" date="2005" name="Nature">
        <title>The map-based sequence of the rice genome.</title>
        <authorList>
            <consortium name="International rice genome sequencing project (IRGSP)"/>
            <person name="Matsumoto T."/>
            <person name="Wu J."/>
            <person name="Kanamori H."/>
            <person name="Katayose Y."/>
            <person name="Fujisawa M."/>
            <person name="Namiki N."/>
            <person name="Mizuno H."/>
            <person name="Yamamoto K."/>
            <person name="Antonio B.A."/>
            <person name="Baba T."/>
            <person name="Sakata K."/>
            <person name="Nagamura Y."/>
            <person name="Aoki H."/>
            <person name="Arikawa K."/>
            <person name="Arita K."/>
            <person name="Bito T."/>
            <person name="Chiden Y."/>
            <person name="Fujitsuka N."/>
            <person name="Fukunaka R."/>
            <person name="Hamada M."/>
            <person name="Harada C."/>
            <person name="Hayashi A."/>
            <person name="Hijishita S."/>
            <person name="Honda M."/>
            <person name="Hosokawa S."/>
            <person name="Ichikawa Y."/>
            <person name="Idonuma A."/>
            <person name="Iijima M."/>
            <person name="Ikeda M."/>
            <person name="Ikeno M."/>
            <person name="Ito K."/>
            <person name="Ito S."/>
            <person name="Ito T."/>
            <person name="Ito Y."/>
            <person name="Ito Y."/>
            <person name="Iwabuchi A."/>
            <person name="Kamiya K."/>
            <person name="Karasawa W."/>
            <person name="Kurita K."/>
            <person name="Katagiri S."/>
            <person name="Kikuta A."/>
            <person name="Kobayashi H."/>
            <person name="Kobayashi N."/>
            <person name="Machita K."/>
            <person name="Maehara T."/>
            <person name="Masukawa M."/>
            <person name="Mizubayashi T."/>
            <person name="Mukai Y."/>
            <person name="Nagasaki H."/>
            <person name="Nagata Y."/>
            <person name="Naito S."/>
            <person name="Nakashima M."/>
            <person name="Nakama Y."/>
            <person name="Nakamichi Y."/>
            <person name="Nakamura M."/>
            <person name="Meguro A."/>
            <person name="Negishi M."/>
            <person name="Ohta I."/>
            <person name="Ohta T."/>
            <person name="Okamoto M."/>
            <person name="Ono N."/>
            <person name="Saji S."/>
            <person name="Sakaguchi M."/>
            <person name="Sakai K."/>
            <person name="Shibata M."/>
            <person name="Shimokawa T."/>
            <person name="Song J."/>
            <person name="Takazaki Y."/>
            <person name="Terasawa K."/>
            <person name="Tsugane M."/>
            <person name="Tsuji K."/>
            <person name="Ueda S."/>
            <person name="Waki K."/>
            <person name="Yamagata H."/>
            <person name="Yamamoto M."/>
            <person name="Yamamoto S."/>
            <person name="Yamane H."/>
            <person name="Yoshiki S."/>
            <person name="Yoshihara R."/>
            <person name="Yukawa K."/>
            <person name="Zhong H."/>
            <person name="Yano M."/>
            <person name="Yuan Q."/>
            <person name="Ouyang S."/>
            <person name="Liu J."/>
            <person name="Jones K.M."/>
            <person name="Gansberger K."/>
            <person name="Moffat K."/>
            <person name="Hill J."/>
            <person name="Bera J."/>
            <person name="Fadrosh D."/>
            <person name="Jin S."/>
            <person name="Johri S."/>
            <person name="Kim M."/>
            <person name="Overton L."/>
            <person name="Reardon M."/>
            <person name="Tsitrin T."/>
            <person name="Vuong H."/>
            <person name="Weaver B."/>
            <person name="Ciecko A."/>
            <person name="Tallon L."/>
            <person name="Jackson J."/>
            <person name="Pai G."/>
            <person name="Aken S.V."/>
            <person name="Utterback T."/>
            <person name="Reidmuller S."/>
            <person name="Feldblyum T."/>
            <person name="Hsiao J."/>
            <person name="Zismann V."/>
            <person name="Iobst S."/>
            <person name="de Vazeille A.R."/>
            <person name="Buell C.R."/>
            <person name="Ying K."/>
            <person name="Li Y."/>
            <person name="Lu T."/>
            <person name="Huang Y."/>
            <person name="Zhao Q."/>
            <person name="Feng Q."/>
            <person name="Zhang L."/>
            <person name="Zhu J."/>
            <person name="Weng Q."/>
            <person name="Mu J."/>
            <person name="Lu Y."/>
            <person name="Fan D."/>
            <person name="Liu Y."/>
            <person name="Guan J."/>
            <person name="Zhang Y."/>
            <person name="Yu S."/>
            <person name="Liu X."/>
            <person name="Zhang Y."/>
            <person name="Hong G."/>
            <person name="Han B."/>
            <person name="Choisne N."/>
            <person name="Demange N."/>
            <person name="Orjeda G."/>
            <person name="Samain S."/>
            <person name="Cattolico L."/>
            <person name="Pelletier E."/>
            <person name="Couloux A."/>
            <person name="Segurens B."/>
            <person name="Wincker P."/>
            <person name="D'Hont A."/>
            <person name="Scarpelli C."/>
            <person name="Weissenbach J."/>
            <person name="Salanoubat M."/>
            <person name="Quetier F."/>
            <person name="Yu Y."/>
            <person name="Kim H.R."/>
            <person name="Rambo T."/>
            <person name="Currie J."/>
            <person name="Collura K."/>
            <person name="Luo M."/>
            <person name="Yang T."/>
            <person name="Ammiraju J.S.S."/>
            <person name="Engler F."/>
            <person name="Soderlund C."/>
            <person name="Wing R.A."/>
            <person name="Palmer L.E."/>
            <person name="de la Bastide M."/>
            <person name="Spiegel L."/>
            <person name="Nascimento L."/>
            <person name="Zutavern T."/>
            <person name="O'Shaughnessy A."/>
            <person name="Dike S."/>
            <person name="Dedhia N."/>
            <person name="Preston R."/>
            <person name="Balija V."/>
            <person name="McCombie W.R."/>
            <person name="Chow T."/>
            <person name="Chen H."/>
            <person name="Chung M."/>
            <person name="Chen C."/>
            <person name="Shaw J."/>
            <person name="Wu H."/>
            <person name="Hsiao K."/>
            <person name="Chao Y."/>
            <person name="Chu M."/>
            <person name="Cheng C."/>
            <person name="Hour A."/>
            <person name="Lee P."/>
            <person name="Lin S."/>
            <person name="Lin Y."/>
            <person name="Liou J."/>
            <person name="Liu S."/>
            <person name="Hsing Y."/>
            <person name="Raghuvanshi S."/>
            <person name="Mohanty A."/>
            <person name="Bharti A.K."/>
            <person name="Gaur A."/>
            <person name="Gupta V."/>
            <person name="Kumar D."/>
            <person name="Ravi V."/>
            <person name="Vij S."/>
            <person name="Kapur A."/>
            <person name="Khurana P."/>
            <person name="Khurana P."/>
            <person name="Khurana J.P."/>
            <person name="Tyagi A.K."/>
            <person name="Gaikwad K."/>
            <person name="Singh A."/>
            <person name="Dalal V."/>
            <person name="Srivastava S."/>
            <person name="Dixit A."/>
            <person name="Pal A.K."/>
            <person name="Ghazi I.A."/>
            <person name="Yadav M."/>
            <person name="Pandit A."/>
            <person name="Bhargava A."/>
            <person name="Sureshbabu K."/>
            <person name="Batra K."/>
            <person name="Sharma T.R."/>
            <person name="Mohapatra T."/>
            <person name="Singh N.K."/>
            <person name="Messing J."/>
            <person name="Nelson A.B."/>
            <person name="Fuks G."/>
            <person name="Kavchok S."/>
            <person name="Keizer G."/>
            <person name="Linton E."/>
            <person name="Llaca V."/>
            <person name="Song R."/>
            <person name="Tanyolac B."/>
            <person name="Young S."/>
            <person name="Ho-Il K."/>
            <person name="Hahn J.H."/>
            <person name="Sangsakoo G."/>
            <person name="Vanavichit A."/>
            <person name="de Mattos Luiz.A.T."/>
            <person name="Zimmer P.D."/>
            <person name="Malone G."/>
            <person name="Dellagostin O."/>
            <person name="de Oliveira A.C."/>
            <person name="Bevan M."/>
            <person name="Bancroft I."/>
            <person name="Minx P."/>
            <person name="Cordum H."/>
            <person name="Wilson R."/>
            <person name="Cheng Z."/>
            <person name="Jin W."/>
            <person name="Jiang J."/>
            <person name="Leong S.A."/>
            <person name="Iwama H."/>
            <person name="Gojobori T."/>
            <person name="Itoh T."/>
            <person name="Niimura Y."/>
            <person name="Fujii Y."/>
            <person name="Habara T."/>
            <person name="Sakai H."/>
            <person name="Sato Y."/>
            <person name="Wilson G."/>
            <person name="Kumar K."/>
            <person name="McCouch S."/>
            <person name="Juretic N."/>
            <person name="Hoen D."/>
            <person name="Wright S."/>
            <person name="Bruskiewich R."/>
            <person name="Bureau T."/>
            <person name="Miyao A."/>
            <person name="Hirochika H."/>
            <person name="Nishikawa T."/>
            <person name="Kadowaki K."/>
            <person name="Sugiura M."/>
            <person name="Burr B."/>
            <person name="Sasaki T."/>
        </authorList>
    </citation>
    <scope>NUCLEOTIDE SEQUENCE [LARGE SCALE GENOMIC DNA]</scope>
    <source>
        <strain evidence="3">cv. Nipponbare</strain>
    </source>
</reference>
<feature type="compositionally biased region" description="Low complexity" evidence="1">
    <location>
        <begin position="155"/>
        <end position="169"/>
    </location>
</feature>
<proteinExistence type="predicted"/>
<reference evidence="2 3" key="2">
    <citation type="journal article" date="2013" name="Plant Cell Physiol.">
        <title>Rice Annotation Project Database (RAP-DB): an integrative and interactive database for rice genomics.</title>
        <authorList>
            <person name="Sakai H."/>
            <person name="Lee S.S."/>
            <person name="Tanaka T."/>
            <person name="Numa H."/>
            <person name="Kim J."/>
            <person name="Kawahara Y."/>
            <person name="Wakimoto H."/>
            <person name="Yang C.C."/>
            <person name="Iwamoto M."/>
            <person name="Abe T."/>
            <person name="Yamada Y."/>
            <person name="Muto A."/>
            <person name="Inokuchi H."/>
            <person name="Ikemura T."/>
            <person name="Matsumoto T."/>
            <person name="Sasaki T."/>
            <person name="Itoh T."/>
        </authorList>
    </citation>
    <scope>NUCLEOTIDE SEQUENCE [LARGE SCALE GENOMIC DNA]</scope>
    <source>
        <strain evidence="3">cv. Nipponbare</strain>
    </source>
</reference>
<evidence type="ECO:0000313" key="3">
    <source>
        <dbReference type="Proteomes" id="UP000059680"/>
    </source>
</evidence>
<keyword evidence="3" id="KW-1185">Reference proteome</keyword>
<organism evidence="2 3">
    <name type="scientific">Oryza sativa subsp. japonica</name>
    <name type="common">Rice</name>
    <dbReference type="NCBI Taxonomy" id="39947"/>
    <lineage>
        <taxon>Eukaryota</taxon>
        <taxon>Viridiplantae</taxon>
        <taxon>Streptophyta</taxon>
        <taxon>Embryophyta</taxon>
        <taxon>Tracheophyta</taxon>
        <taxon>Spermatophyta</taxon>
        <taxon>Magnoliopsida</taxon>
        <taxon>Liliopsida</taxon>
        <taxon>Poales</taxon>
        <taxon>Poaceae</taxon>
        <taxon>BOP clade</taxon>
        <taxon>Oryzoideae</taxon>
        <taxon>Oryzeae</taxon>
        <taxon>Oryzinae</taxon>
        <taxon>Oryza</taxon>
        <taxon>Oryza sativa</taxon>
    </lineage>
</organism>
<dbReference type="PaxDb" id="39947-A0A0P0VPS1"/>
<feature type="region of interest" description="Disordered" evidence="1">
    <location>
        <begin position="61"/>
        <end position="183"/>
    </location>
</feature>
<feature type="compositionally biased region" description="Basic and acidic residues" evidence="1">
    <location>
        <begin position="70"/>
        <end position="87"/>
    </location>
</feature>
<protein>
    <submittedName>
        <fullName evidence="2">Os02g0745500 protein</fullName>
    </submittedName>
</protein>
<accession>A0A0P0VPS1</accession>
<dbReference type="Proteomes" id="UP000059680">
    <property type="component" value="Chromosome 2"/>
</dbReference>
<name>A0A0P0VPS1_ORYSJ</name>
<gene>
    <name evidence="2" type="ordered locus">Os02g0745500</name>
    <name evidence="2" type="ORF">OSNPB_020745500</name>
</gene>
<evidence type="ECO:0000313" key="2">
    <source>
        <dbReference type="EMBL" id="BAS80904.1"/>
    </source>
</evidence>